<sequence>MEKNKTHQHDAQAPFDFENPHLNLTSTIPISPHLNKSIPLFNFFSPSSSLGRNVRMGRR</sequence>
<dbReference type="Proteomes" id="UP001417504">
    <property type="component" value="Unassembled WGS sequence"/>
</dbReference>
<name>A0AAP0EQF6_9MAGN</name>
<organism evidence="1 2">
    <name type="scientific">Stephania japonica</name>
    <dbReference type="NCBI Taxonomy" id="461633"/>
    <lineage>
        <taxon>Eukaryota</taxon>
        <taxon>Viridiplantae</taxon>
        <taxon>Streptophyta</taxon>
        <taxon>Embryophyta</taxon>
        <taxon>Tracheophyta</taxon>
        <taxon>Spermatophyta</taxon>
        <taxon>Magnoliopsida</taxon>
        <taxon>Ranunculales</taxon>
        <taxon>Menispermaceae</taxon>
        <taxon>Menispermoideae</taxon>
        <taxon>Cissampelideae</taxon>
        <taxon>Stephania</taxon>
    </lineage>
</organism>
<dbReference type="AlphaFoldDB" id="A0AAP0EQF6"/>
<proteinExistence type="predicted"/>
<reference evidence="1 2" key="1">
    <citation type="submission" date="2024-01" db="EMBL/GenBank/DDBJ databases">
        <title>Genome assemblies of Stephania.</title>
        <authorList>
            <person name="Yang L."/>
        </authorList>
    </citation>
    <scope>NUCLEOTIDE SEQUENCE [LARGE SCALE GENOMIC DNA]</scope>
    <source>
        <strain evidence="1">QJT</strain>
        <tissue evidence="1">Leaf</tissue>
    </source>
</reference>
<evidence type="ECO:0000313" key="1">
    <source>
        <dbReference type="EMBL" id="KAK9096112.1"/>
    </source>
</evidence>
<accession>A0AAP0EQF6</accession>
<evidence type="ECO:0000313" key="2">
    <source>
        <dbReference type="Proteomes" id="UP001417504"/>
    </source>
</evidence>
<dbReference type="EMBL" id="JBBNAE010000009">
    <property type="protein sequence ID" value="KAK9096112.1"/>
    <property type="molecule type" value="Genomic_DNA"/>
</dbReference>
<protein>
    <submittedName>
        <fullName evidence="1">Uncharacterized protein</fullName>
    </submittedName>
</protein>
<gene>
    <name evidence="1" type="ORF">Sjap_021609</name>
</gene>
<keyword evidence="2" id="KW-1185">Reference proteome</keyword>
<comment type="caution">
    <text evidence="1">The sequence shown here is derived from an EMBL/GenBank/DDBJ whole genome shotgun (WGS) entry which is preliminary data.</text>
</comment>